<dbReference type="EMBL" id="NLAX01001623">
    <property type="protein sequence ID" value="PKS04882.1"/>
    <property type="molecule type" value="Genomic_DNA"/>
</dbReference>
<dbReference type="Pfam" id="PF01490">
    <property type="entry name" value="Aa_trans"/>
    <property type="match status" value="1"/>
</dbReference>
<dbReference type="Proteomes" id="UP000233524">
    <property type="component" value="Unassembled WGS sequence"/>
</dbReference>
<feature type="region of interest" description="Disordered" evidence="6">
    <location>
        <begin position="1"/>
        <end position="26"/>
    </location>
</feature>
<feature type="transmembrane region" description="Helical" evidence="7">
    <location>
        <begin position="421"/>
        <end position="443"/>
    </location>
</feature>
<dbReference type="InParanoid" id="A0A2N3MXI0"/>
<dbReference type="GO" id="GO:0016020">
    <property type="term" value="C:membrane"/>
    <property type="evidence" value="ECO:0007669"/>
    <property type="project" value="UniProtKB-SubCell"/>
</dbReference>
<evidence type="ECO:0000256" key="3">
    <source>
        <dbReference type="ARBA" id="ARBA00022692"/>
    </source>
</evidence>
<dbReference type="GO" id="GO:0015179">
    <property type="term" value="F:L-amino acid transmembrane transporter activity"/>
    <property type="evidence" value="ECO:0007669"/>
    <property type="project" value="TreeGrafter"/>
</dbReference>
<feature type="transmembrane region" description="Helical" evidence="7">
    <location>
        <begin position="190"/>
        <end position="212"/>
    </location>
</feature>
<comment type="similarity">
    <text evidence="2">Belongs to the amino acid/polyamine transporter 2 family.</text>
</comment>
<evidence type="ECO:0000256" key="1">
    <source>
        <dbReference type="ARBA" id="ARBA00004141"/>
    </source>
</evidence>
<evidence type="ECO:0000256" key="5">
    <source>
        <dbReference type="ARBA" id="ARBA00023136"/>
    </source>
</evidence>
<dbReference type="STRING" id="41688.A0A2N3MXI0"/>
<dbReference type="PANTHER" id="PTHR22950">
    <property type="entry name" value="AMINO ACID TRANSPORTER"/>
    <property type="match status" value="1"/>
</dbReference>
<dbReference type="OrthoDB" id="40134at2759"/>
<dbReference type="VEuPathDB" id="FungiDB:jhhlp_008246"/>
<comment type="subcellular location">
    <subcellularLocation>
        <location evidence="1">Membrane</location>
        <topology evidence="1">Multi-pass membrane protein</topology>
    </subcellularLocation>
</comment>
<keyword evidence="5 7" id="KW-0472">Membrane</keyword>
<feature type="transmembrane region" description="Helical" evidence="7">
    <location>
        <begin position="308"/>
        <end position="333"/>
    </location>
</feature>
<feature type="transmembrane region" description="Helical" evidence="7">
    <location>
        <begin position="265"/>
        <end position="288"/>
    </location>
</feature>
<feature type="transmembrane region" description="Helical" evidence="7">
    <location>
        <begin position="159"/>
        <end position="178"/>
    </location>
</feature>
<feature type="transmembrane region" description="Helical" evidence="7">
    <location>
        <begin position="354"/>
        <end position="372"/>
    </location>
</feature>
<feature type="transmembrane region" description="Helical" evidence="7">
    <location>
        <begin position="77"/>
        <end position="99"/>
    </location>
</feature>
<evidence type="ECO:0000256" key="6">
    <source>
        <dbReference type="SAM" id="MobiDB-lite"/>
    </source>
</evidence>
<keyword evidence="3 7" id="KW-0812">Transmembrane</keyword>
<gene>
    <name evidence="9" type="ORF">jhhlp_008246</name>
</gene>
<reference evidence="9 10" key="1">
    <citation type="journal article" date="2017" name="G3 (Bethesda)">
        <title>First Draft Genome Sequence of the Pathogenic Fungus Lomentospora prolificans (Formerly Scedosporium prolificans).</title>
        <authorList>
            <person name="Luo R."/>
            <person name="Zimin A."/>
            <person name="Workman R."/>
            <person name="Fan Y."/>
            <person name="Pertea G."/>
            <person name="Grossman N."/>
            <person name="Wear M.P."/>
            <person name="Jia B."/>
            <person name="Miller H."/>
            <person name="Casadevall A."/>
            <person name="Timp W."/>
            <person name="Zhang S.X."/>
            <person name="Salzberg S.L."/>
        </authorList>
    </citation>
    <scope>NUCLEOTIDE SEQUENCE [LARGE SCALE GENOMIC DNA]</scope>
    <source>
        <strain evidence="9 10">JHH-5317</strain>
    </source>
</reference>
<feature type="transmembrane region" description="Helical" evidence="7">
    <location>
        <begin position="131"/>
        <end position="153"/>
    </location>
</feature>
<keyword evidence="10" id="KW-1185">Reference proteome</keyword>
<feature type="transmembrane region" description="Helical" evidence="7">
    <location>
        <begin position="232"/>
        <end position="253"/>
    </location>
</feature>
<organism evidence="9 10">
    <name type="scientific">Lomentospora prolificans</name>
    <dbReference type="NCBI Taxonomy" id="41688"/>
    <lineage>
        <taxon>Eukaryota</taxon>
        <taxon>Fungi</taxon>
        <taxon>Dikarya</taxon>
        <taxon>Ascomycota</taxon>
        <taxon>Pezizomycotina</taxon>
        <taxon>Sordariomycetes</taxon>
        <taxon>Hypocreomycetidae</taxon>
        <taxon>Microascales</taxon>
        <taxon>Microascaceae</taxon>
        <taxon>Lomentospora</taxon>
    </lineage>
</organism>
<evidence type="ECO:0000313" key="10">
    <source>
        <dbReference type="Proteomes" id="UP000233524"/>
    </source>
</evidence>
<evidence type="ECO:0000256" key="2">
    <source>
        <dbReference type="ARBA" id="ARBA00008066"/>
    </source>
</evidence>
<name>A0A2N3MXI0_9PEZI</name>
<accession>A0A2N3MXI0</accession>
<comment type="caution">
    <text evidence="9">The sequence shown here is derived from an EMBL/GenBank/DDBJ whole genome shotgun (WGS) entry which is preliminary data.</text>
</comment>
<evidence type="ECO:0000259" key="8">
    <source>
        <dbReference type="Pfam" id="PF01490"/>
    </source>
</evidence>
<dbReference type="PANTHER" id="PTHR22950:SF479">
    <property type="entry name" value="AMINO ACID TRANSPORTER (EUROFUNG)-RELATED"/>
    <property type="match status" value="1"/>
</dbReference>
<protein>
    <recommendedName>
        <fullName evidence="8">Amino acid transporter transmembrane domain-containing protein</fullName>
    </recommendedName>
</protein>
<sequence length="460" mass="49865">MDTPTNSPADQEKGVVTETPPAFDPAVPNSGGMLDGEVGEIINYKTLSWWQGGIVLIAETVSLGILSLPSVLATVGLVPGIVLILFLGCLSTYSGLVLAEFRKKYPFVQNFGDAVEVIGESVGMGRLFQEFFGWAQVLFQVFVMGSHLLTWTICMNTLTNSASCTIVWAVVGLVVFWVCNLPRTLKYTSYMSIASCLSITTAVLITVVDVAIERPIGSGSFHVANELGFTGAFLAVTNIAIAFSSHSCFFTVISEFKNPDDWPKALALLQIADTTIYLVAAIVIYVFVGPTVPSPALSAAGSPVVRKVIWGIAIPTIVIAGVIYGHVASAYIFSRIFRNTKHVVRRTKLSTLSWFAVTLGIWTISMIIAESIPVFNNLLGLIGALFASWFSYGLPGLFWLWMHYGNWFKDGKQTCRFMGNILLFIVGLLICVLGLWASAVAIAEDKAQRKPWTCASNAAE</sequence>
<evidence type="ECO:0000256" key="7">
    <source>
        <dbReference type="SAM" id="Phobius"/>
    </source>
</evidence>
<proteinExistence type="inferred from homology"/>
<evidence type="ECO:0000313" key="9">
    <source>
        <dbReference type="EMBL" id="PKS04882.1"/>
    </source>
</evidence>
<dbReference type="FunFam" id="1.20.1740.10:FF:000039">
    <property type="entry name" value="Neutral amino acid transporter (Eurofung)"/>
    <property type="match status" value="1"/>
</dbReference>
<feature type="transmembrane region" description="Helical" evidence="7">
    <location>
        <begin position="378"/>
        <end position="401"/>
    </location>
</feature>
<dbReference type="InterPro" id="IPR013057">
    <property type="entry name" value="AA_transpt_TM"/>
</dbReference>
<dbReference type="AlphaFoldDB" id="A0A2N3MXI0"/>
<dbReference type="Gene3D" id="1.20.1740.10">
    <property type="entry name" value="Amino acid/polyamine transporter I"/>
    <property type="match status" value="1"/>
</dbReference>
<evidence type="ECO:0000256" key="4">
    <source>
        <dbReference type="ARBA" id="ARBA00022989"/>
    </source>
</evidence>
<feature type="domain" description="Amino acid transporter transmembrane" evidence="8">
    <location>
        <begin position="46"/>
        <end position="438"/>
    </location>
</feature>
<keyword evidence="4 7" id="KW-1133">Transmembrane helix</keyword>